<evidence type="ECO:0000313" key="2">
    <source>
        <dbReference type="Proteomes" id="UP000784294"/>
    </source>
</evidence>
<protein>
    <submittedName>
        <fullName evidence="1">Uncharacterized protein</fullName>
    </submittedName>
</protein>
<sequence>MTDAEFARTMLNHVALQVLLDGSENGFSLLLSEVRAVLTDVAEAKSITPMSACSSSTGASTNSSHVFSLRRLLRQHKQVFKT</sequence>
<evidence type="ECO:0000313" key="1">
    <source>
        <dbReference type="EMBL" id="VEL40185.1"/>
    </source>
</evidence>
<dbReference type="EMBL" id="CAAALY010263986">
    <property type="protein sequence ID" value="VEL40185.1"/>
    <property type="molecule type" value="Genomic_DNA"/>
</dbReference>
<comment type="caution">
    <text evidence="1">The sequence shown here is derived from an EMBL/GenBank/DDBJ whole genome shotgun (WGS) entry which is preliminary data.</text>
</comment>
<gene>
    <name evidence="1" type="ORF">PXEA_LOCUS33625</name>
</gene>
<accession>A0A448XME8</accession>
<name>A0A448XME8_9PLAT</name>
<proteinExistence type="predicted"/>
<dbReference type="Proteomes" id="UP000784294">
    <property type="component" value="Unassembled WGS sequence"/>
</dbReference>
<dbReference type="OrthoDB" id="381190at2759"/>
<keyword evidence="2" id="KW-1185">Reference proteome</keyword>
<organism evidence="1 2">
    <name type="scientific">Protopolystoma xenopodis</name>
    <dbReference type="NCBI Taxonomy" id="117903"/>
    <lineage>
        <taxon>Eukaryota</taxon>
        <taxon>Metazoa</taxon>
        <taxon>Spiralia</taxon>
        <taxon>Lophotrochozoa</taxon>
        <taxon>Platyhelminthes</taxon>
        <taxon>Monogenea</taxon>
        <taxon>Polyopisthocotylea</taxon>
        <taxon>Polystomatidea</taxon>
        <taxon>Polystomatidae</taxon>
        <taxon>Protopolystoma</taxon>
    </lineage>
</organism>
<dbReference type="AlphaFoldDB" id="A0A448XME8"/>
<reference evidence="1" key="1">
    <citation type="submission" date="2018-11" db="EMBL/GenBank/DDBJ databases">
        <authorList>
            <consortium name="Pathogen Informatics"/>
        </authorList>
    </citation>
    <scope>NUCLEOTIDE SEQUENCE</scope>
</reference>